<comment type="caution">
    <text evidence="4">The sequence shown here is derived from an EMBL/GenBank/DDBJ whole genome shotgun (WGS) entry which is preliminary data.</text>
</comment>
<feature type="compositionally biased region" description="Basic residues" evidence="2">
    <location>
        <begin position="194"/>
        <end position="205"/>
    </location>
</feature>
<protein>
    <recommendedName>
        <fullName evidence="3">Transposase IS116/IS110/IS902 C-terminal domain-containing protein</fullName>
    </recommendedName>
</protein>
<keyword evidence="5" id="KW-1185">Reference proteome</keyword>
<evidence type="ECO:0000313" key="5">
    <source>
        <dbReference type="Proteomes" id="UP001499882"/>
    </source>
</evidence>
<dbReference type="PANTHER" id="PTHR33055">
    <property type="entry name" value="TRANSPOSASE FOR INSERTION SEQUENCE ELEMENT IS1111A"/>
    <property type="match status" value="1"/>
</dbReference>
<feature type="region of interest" description="Disordered" evidence="2">
    <location>
        <begin position="177"/>
        <end position="205"/>
    </location>
</feature>
<organism evidence="4 5">
    <name type="scientific">Nocardioides endophyticus</name>
    <dbReference type="NCBI Taxonomy" id="1353775"/>
    <lineage>
        <taxon>Bacteria</taxon>
        <taxon>Bacillati</taxon>
        <taxon>Actinomycetota</taxon>
        <taxon>Actinomycetes</taxon>
        <taxon>Propionibacteriales</taxon>
        <taxon>Nocardioidaceae</taxon>
        <taxon>Nocardioides</taxon>
    </lineage>
</organism>
<evidence type="ECO:0000256" key="2">
    <source>
        <dbReference type="SAM" id="MobiDB-lite"/>
    </source>
</evidence>
<dbReference type="InterPro" id="IPR003346">
    <property type="entry name" value="Transposase_20"/>
</dbReference>
<keyword evidence="1" id="KW-0175">Coiled coil</keyword>
<evidence type="ECO:0000313" key="4">
    <source>
        <dbReference type="EMBL" id="GAA4759493.1"/>
    </source>
</evidence>
<name>A0ABP8ZKX3_9ACTN</name>
<evidence type="ECO:0000259" key="3">
    <source>
        <dbReference type="Pfam" id="PF02371"/>
    </source>
</evidence>
<accession>A0ABP8ZKX3</accession>
<evidence type="ECO:0000256" key="1">
    <source>
        <dbReference type="SAM" id="Coils"/>
    </source>
</evidence>
<sequence>MRPVVTDEELEVLRLLVDRRRSLGEEHTRKTCQLHGLLLELIPGGAKRDLSASQAKALLAKTRPRDVVGKTRRRVAAELIADLERIYARKKAANKELTELVEATGTTLLDLNGIGPTGAARLLVEVGDITRFPNKAHFASWNGTAPLDASSGDQVRHRLSRKGNRQINRVLHTQPAYSSAIPPRAGPTTTARRPTGKRRWKPCGA</sequence>
<reference evidence="5" key="1">
    <citation type="journal article" date="2019" name="Int. J. Syst. Evol. Microbiol.">
        <title>The Global Catalogue of Microorganisms (GCM) 10K type strain sequencing project: providing services to taxonomists for standard genome sequencing and annotation.</title>
        <authorList>
            <consortium name="The Broad Institute Genomics Platform"/>
            <consortium name="The Broad Institute Genome Sequencing Center for Infectious Disease"/>
            <person name="Wu L."/>
            <person name="Ma J."/>
        </authorList>
    </citation>
    <scope>NUCLEOTIDE SEQUENCE [LARGE SCALE GENOMIC DNA]</scope>
    <source>
        <strain evidence="5">JCM 18532</strain>
    </source>
</reference>
<dbReference type="RefSeq" id="WP_345530060.1">
    <property type="nucleotide sequence ID" value="NZ_BAABKN010000037.1"/>
</dbReference>
<dbReference type="EMBL" id="BAABKN010000037">
    <property type="protein sequence ID" value="GAA4759493.1"/>
    <property type="molecule type" value="Genomic_DNA"/>
</dbReference>
<dbReference type="Proteomes" id="UP001499882">
    <property type="component" value="Unassembled WGS sequence"/>
</dbReference>
<dbReference type="InterPro" id="IPR047650">
    <property type="entry name" value="Transpos_IS110"/>
</dbReference>
<gene>
    <name evidence="4" type="ORF">GCM10023350_51990</name>
</gene>
<proteinExistence type="predicted"/>
<dbReference type="PANTHER" id="PTHR33055:SF3">
    <property type="entry name" value="PUTATIVE TRANSPOSASE FOR IS117-RELATED"/>
    <property type="match status" value="1"/>
</dbReference>
<dbReference type="Pfam" id="PF02371">
    <property type="entry name" value="Transposase_20"/>
    <property type="match status" value="1"/>
</dbReference>
<feature type="domain" description="Transposase IS116/IS110/IS902 C-terminal" evidence="3">
    <location>
        <begin position="107"/>
        <end position="173"/>
    </location>
</feature>
<feature type="coiled-coil region" evidence="1">
    <location>
        <begin position="76"/>
        <end position="103"/>
    </location>
</feature>
<feature type="compositionally biased region" description="Low complexity" evidence="2">
    <location>
        <begin position="182"/>
        <end position="193"/>
    </location>
</feature>